<reference evidence="11" key="1">
    <citation type="journal article" date="2013" name="Nat. Biotechnol.">
        <title>Draft genome sequence of chickpea (Cicer arietinum) provides a resource for trait improvement.</title>
        <authorList>
            <person name="Varshney R.K."/>
            <person name="Song C."/>
            <person name="Saxena R.K."/>
            <person name="Azam S."/>
            <person name="Yu S."/>
            <person name="Sharpe A.G."/>
            <person name="Cannon S."/>
            <person name="Baek J."/>
            <person name="Rosen B.D."/>
            <person name="Tar'an B."/>
            <person name="Millan T."/>
            <person name="Zhang X."/>
            <person name="Ramsay L.D."/>
            <person name="Iwata A."/>
            <person name="Wang Y."/>
            <person name="Nelson W."/>
            <person name="Farmer A.D."/>
            <person name="Gaur P.M."/>
            <person name="Soderlund C."/>
            <person name="Penmetsa R.V."/>
            <person name="Xu C."/>
            <person name="Bharti A.K."/>
            <person name="He W."/>
            <person name="Winter P."/>
            <person name="Zhao S."/>
            <person name="Hane J.K."/>
            <person name="Carrasquilla-Garcia N."/>
            <person name="Condie J.A."/>
            <person name="Upadhyaya H.D."/>
            <person name="Luo M.C."/>
            <person name="Thudi M."/>
            <person name="Gowda C.L."/>
            <person name="Singh N.P."/>
            <person name="Lichtenzveig J."/>
            <person name="Gali K.K."/>
            <person name="Rubio J."/>
            <person name="Nadarajan N."/>
            <person name="Dolezel J."/>
            <person name="Bansal K.C."/>
            <person name="Xu X."/>
            <person name="Edwards D."/>
            <person name="Zhang G."/>
            <person name="Kahl G."/>
            <person name="Gil J."/>
            <person name="Singh K.B."/>
            <person name="Datta S.K."/>
            <person name="Jackson S.A."/>
            <person name="Wang J."/>
            <person name="Cook D.R."/>
        </authorList>
    </citation>
    <scope>NUCLEOTIDE SEQUENCE [LARGE SCALE GENOMIC DNA]</scope>
    <source>
        <strain evidence="11">cv. CDC Frontier</strain>
    </source>
</reference>
<dbReference type="PROSITE" id="PS50089">
    <property type="entry name" value="ZF_RING_2"/>
    <property type="match status" value="1"/>
</dbReference>
<evidence type="ECO:0000256" key="4">
    <source>
        <dbReference type="ARBA" id="ARBA00022723"/>
    </source>
</evidence>
<evidence type="ECO:0000256" key="6">
    <source>
        <dbReference type="ARBA" id="ARBA00022786"/>
    </source>
</evidence>
<keyword evidence="11" id="KW-1185">Reference proteome</keyword>
<evidence type="ECO:0000313" key="11">
    <source>
        <dbReference type="Proteomes" id="UP000087171"/>
    </source>
</evidence>
<dbReference type="Proteomes" id="UP000087171">
    <property type="component" value="Chromosome Ca2"/>
</dbReference>
<dbReference type="eggNOG" id="KOG0800">
    <property type="taxonomic scope" value="Eukaryota"/>
</dbReference>
<dbReference type="Pfam" id="PF13639">
    <property type="entry name" value="zf-RING_2"/>
    <property type="match status" value="1"/>
</dbReference>
<feature type="region of interest" description="Disordered" evidence="9">
    <location>
        <begin position="307"/>
        <end position="327"/>
    </location>
</feature>
<dbReference type="SUPFAM" id="SSF57850">
    <property type="entry name" value="RING/U-box"/>
    <property type="match status" value="1"/>
</dbReference>
<dbReference type="GeneID" id="101512035"/>
<sequence length="350" mass="39784">MENNMENEQYWCSICSKMVSPMNEFENKCPFCDTEFGEVMENLRDHNNNNNNTNINNINDAIDLRSAWVFSLYAPIFLGLMNAFGPSLTTIASQEIGSSISREDENEEFEQERGNELVLGRTRTRTSTYMMHLFRGLQVRMVSQSQNIEHNRNNNDNNNNNGNNNNSILVIDPFNEGALIVRGPNLNHTNRINENTSVGSLNDFVDGSGFDLLLQHLAQISPSGYASINPPTKKEAIEAMENVTNDEKLQCTICLEDVEIGSVAKEMPCKHKFHSDCIVSWLKLHSSCPICRFQMPCEDSNVLANLENGNRDNDDNNNNEVFRGRGERGRNGRRNWFPVLQSFNNFLPFP</sequence>
<gene>
    <name evidence="12" type="primary">LOC101512035</name>
</gene>
<dbReference type="GO" id="GO:0008270">
    <property type="term" value="F:zinc ion binding"/>
    <property type="evidence" value="ECO:0007669"/>
    <property type="project" value="UniProtKB-KW"/>
</dbReference>
<dbReference type="GO" id="GO:0016567">
    <property type="term" value="P:protein ubiquitination"/>
    <property type="evidence" value="ECO:0007669"/>
    <property type="project" value="TreeGrafter"/>
</dbReference>
<feature type="domain" description="RING-type" evidence="10">
    <location>
        <begin position="251"/>
        <end position="292"/>
    </location>
</feature>
<dbReference type="KEGG" id="cam:101512035"/>
<dbReference type="PANTHER" id="PTHR15710">
    <property type="entry name" value="E3 UBIQUITIN-PROTEIN LIGASE PRAJA"/>
    <property type="match status" value="1"/>
</dbReference>
<dbReference type="GO" id="GO:0061630">
    <property type="term" value="F:ubiquitin protein ligase activity"/>
    <property type="evidence" value="ECO:0007669"/>
    <property type="project" value="UniProtKB-EC"/>
</dbReference>
<evidence type="ECO:0000256" key="1">
    <source>
        <dbReference type="ARBA" id="ARBA00000900"/>
    </source>
</evidence>
<evidence type="ECO:0000256" key="3">
    <source>
        <dbReference type="ARBA" id="ARBA00022679"/>
    </source>
</evidence>
<keyword evidence="5 8" id="KW-0863">Zinc-finger</keyword>
<keyword evidence="6" id="KW-0833">Ubl conjugation pathway</keyword>
<evidence type="ECO:0000259" key="10">
    <source>
        <dbReference type="PROSITE" id="PS50089"/>
    </source>
</evidence>
<dbReference type="AlphaFoldDB" id="A0A1S2XI50"/>
<dbReference type="FunFam" id="3.30.40.10:FF:000127">
    <property type="entry name" value="E3 ubiquitin-protein ligase RNF181"/>
    <property type="match status" value="1"/>
</dbReference>
<evidence type="ECO:0000313" key="12">
    <source>
        <dbReference type="RefSeq" id="XP_004489711.1"/>
    </source>
</evidence>
<keyword evidence="7" id="KW-0862">Zinc</keyword>
<dbReference type="OrthoDB" id="21204at2759"/>
<comment type="catalytic activity">
    <reaction evidence="1">
        <text>S-ubiquitinyl-[E2 ubiquitin-conjugating enzyme]-L-cysteine + [acceptor protein]-L-lysine = [E2 ubiquitin-conjugating enzyme]-L-cysteine + N(6)-ubiquitinyl-[acceptor protein]-L-lysine.</text>
        <dbReference type="EC" id="2.3.2.27"/>
    </reaction>
</comment>
<name>A0A1S2XI50_CICAR</name>
<evidence type="ECO:0000256" key="8">
    <source>
        <dbReference type="PROSITE-ProRule" id="PRU00175"/>
    </source>
</evidence>
<protein>
    <recommendedName>
        <fullName evidence="2">RING-type E3 ubiquitin transferase</fullName>
        <ecNumber evidence="2">2.3.2.27</ecNumber>
    </recommendedName>
</protein>
<organism evidence="11 12">
    <name type="scientific">Cicer arietinum</name>
    <name type="common">Chickpea</name>
    <name type="synonym">Garbanzo</name>
    <dbReference type="NCBI Taxonomy" id="3827"/>
    <lineage>
        <taxon>Eukaryota</taxon>
        <taxon>Viridiplantae</taxon>
        <taxon>Streptophyta</taxon>
        <taxon>Embryophyta</taxon>
        <taxon>Tracheophyta</taxon>
        <taxon>Spermatophyta</taxon>
        <taxon>Magnoliopsida</taxon>
        <taxon>eudicotyledons</taxon>
        <taxon>Gunneridae</taxon>
        <taxon>Pentapetalae</taxon>
        <taxon>rosids</taxon>
        <taxon>fabids</taxon>
        <taxon>Fabales</taxon>
        <taxon>Fabaceae</taxon>
        <taxon>Papilionoideae</taxon>
        <taxon>50 kb inversion clade</taxon>
        <taxon>NPAAA clade</taxon>
        <taxon>Hologalegina</taxon>
        <taxon>IRL clade</taxon>
        <taxon>Cicereae</taxon>
        <taxon>Cicer</taxon>
    </lineage>
</organism>
<reference evidence="12" key="2">
    <citation type="submission" date="2025-08" db="UniProtKB">
        <authorList>
            <consortium name="RefSeq"/>
        </authorList>
    </citation>
    <scope>IDENTIFICATION</scope>
    <source>
        <tissue evidence="12">Etiolated seedlings</tissue>
    </source>
</reference>
<keyword evidence="4" id="KW-0479">Metal-binding</keyword>
<dbReference type="PANTHER" id="PTHR15710:SF55">
    <property type="entry name" value="C3HC4-TYPE RING ZINC FINGER PROTEIN"/>
    <property type="match status" value="1"/>
</dbReference>
<dbReference type="InterPro" id="IPR013083">
    <property type="entry name" value="Znf_RING/FYVE/PHD"/>
</dbReference>
<evidence type="ECO:0000256" key="9">
    <source>
        <dbReference type="SAM" id="MobiDB-lite"/>
    </source>
</evidence>
<accession>A0A1S2XI50</accession>
<dbReference type="RefSeq" id="XP_004489711.1">
    <property type="nucleotide sequence ID" value="XM_004489654.3"/>
</dbReference>
<evidence type="ECO:0000256" key="2">
    <source>
        <dbReference type="ARBA" id="ARBA00012483"/>
    </source>
</evidence>
<dbReference type="PaxDb" id="3827-XP_004489711.1"/>
<dbReference type="GO" id="GO:0005737">
    <property type="term" value="C:cytoplasm"/>
    <property type="evidence" value="ECO:0007669"/>
    <property type="project" value="TreeGrafter"/>
</dbReference>
<evidence type="ECO:0000256" key="5">
    <source>
        <dbReference type="ARBA" id="ARBA00022771"/>
    </source>
</evidence>
<proteinExistence type="predicted"/>
<dbReference type="InterPro" id="IPR001841">
    <property type="entry name" value="Znf_RING"/>
</dbReference>
<dbReference type="Gene3D" id="3.30.40.10">
    <property type="entry name" value="Zinc/RING finger domain, C3HC4 (zinc finger)"/>
    <property type="match status" value="1"/>
</dbReference>
<dbReference type="EC" id="2.3.2.27" evidence="2"/>
<keyword evidence="3" id="KW-0808">Transferase</keyword>
<dbReference type="SMART" id="SM00184">
    <property type="entry name" value="RING"/>
    <property type="match status" value="1"/>
</dbReference>
<evidence type="ECO:0000256" key="7">
    <source>
        <dbReference type="ARBA" id="ARBA00022833"/>
    </source>
</evidence>